<gene>
    <name evidence="3" type="ORF">GCM10022402_21750</name>
</gene>
<feature type="compositionally biased region" description="Low complexity" evidence="1">
    <location>
        <begin position="1141"/>
        <end position="1152"/>
    </location>
</feature>
<feature type="transmembrane region" description="Helical" evidence="2">
    <location>
        <begin position="28"/>
        <end position="49"/>
    </location>
</feature>
<feature type="region of interest" description="Disordered" evidence="1">
    <location>
        <begin position="127"/>
        <end position="153"/>
    </location>
</feature>
<evidence type="ECO:0008006" key="5">
    <source>
        <dbReference type="Google" id="ProtNLM"/>
    </source>
</evidence>
<keyword evidence="4" id="KW-1185">Reference proteome</keyword>
<organism evidence="3 4">
    <name type="scientific">Salinactinospora qingdaonensis</name>
    <dbReference type="NCBI Taxonomy" id="702744"/>
    <lineage>
        <taxon>Bacteria</taxon>
        <taxon>Bacillati</taxon>
        <taxon>Actinomycetota</taxon>
        <taxon>Actinomycetes</taxon>
        <taxon>Streptosporangiales</taxon>
        <taxon>Nocardiopsidaceae</taxon>
        <taxon>Salinactinospora</taxon>
    </lineage>
</organism>
<dbReference type="PANTHER" id="PTHR43384:SF14">
    <property type="entry name" value="ESX-1 SECRETION-ASSOCIATED PROTEIN ESPI"/>
    <property type="match status" value="1"/>
</dbReference>
<feature type="compositionally biased region" description="Low complexity" evidence="1">
    <location>
        <begin position="1035"/>
        <end position="1052"/>
    </location>
</feature>
<dbReference type="Proteomes" id="UP001500908">
    <property type="component" value="Unassembled WGS sequence"/>
</dbReference>
<dbReference type="InterPro" id="IPR025608">
    <property type="entry name" value="TcpE"/>
</dbReference>
<evidence type="ECO:0000313" key="4">
    <source>
        <dbReference type="Proteomes" id="UP001500908"/>
    </source>
</evidence>
<protein>
    <recommendedName>
        <fullName evidence="5">MinD-like ATPase involved in chromosome partitioning or flagellar assembly</fullName>
    </recommendedName>
</protein>
<feature type="compositionally biased region" description="Low complexity" evidence="1">
    <location>
        <begin position="191"/>
        <end position="205"/>
    </location>
</feature>
<evidence type="ECO:0000256" key="1">
    <source>
        <dbReference type="SAM" id="MobiDB-lite"/>
    </source>
</evidence>
<feature type="compositionally biased region" description="Basic and acidic residues" evidence="1">
    <location>
        <begin position="379"/>
        <end position="388"/>
    </location>
</feature>
<feature type="compositionally biased region" description="Low complexity" evidence="1">
    <location>
        <begin position="242"/>
        <end position="277"/>
    </location>
</feature>
<dbReference type="Pfam" id="PF12648">
    <property type="entry name" value="TcpE"/>
    <property type="match status" value="1"/>
</dbReference>
<feature type="compositionally biased region" description="Basic and acidic residues" evidence="1">
    <location>
        <begin position="139"/>
        <end position="153"/>
    </location>
</feature>
<dbReference type="SUPFAM" id="SSF52540">
    <property type="entry name" value="P-loop containing nucleoside triphosphate hydrolases"/>
    <property type="match status" value="1"/>
</dbReference>
<keyword evidence="2" id="KW-0812">Transmembrane</keyword>
<proteinExistence type="predicted"/>
<dbReference type="InterPro" id="IPR050625">
    <property type="entry name" value="ParA/MinD_ATPase"/>
</dbReference>
<feature type="compositionally biased region" description="Polar residues" evidence="1">
    <location>
        <begin position="914"/>
        <end position="923"/>
    </location>
</feature>
<dbReference type="EMBL" id="BAABDD010000008">
    <property type="protein sequence ID" value="GAA3741604.1"/>
    <property type="molecule type" value="Genomic_DNA"/>
</dbReference>
<comment type="caution">
    <text evidence="3">The sequence shown here is derived from an EMBL/GenBank/DDBJ whole genome shotgun (WGS) entry which is preliminary data.</text>
</comment>
<dbReference type="Gene3D" id="3.40.50.300">
    <property type="entry name" value="P-loop containing nucleotide triphosphate hydrolases"/>
    <property type="match status" value="1"/>
</dbReference>
<feature type="compositionally biased region" description="Low complexity" evidence="1">
    <location>
        <begin position="498"/>
        <end position="510"/>
    </location>
</feature>
<accession>A0ABP7FL81</accession>
<feature type="compositionally biased region" description="Basic and acidic residues" evidence="1">
    <location>
        <begin position="1128"/>
        <end position="1140"/>
    </location>
</feature>
<feature type="compositionally biased region" description="Basic and acidic residues" evidence="1">
    <location>
        <begin position="976"/>
        <end position="988"/>
    </location>
</feature>
<name>A0ABP7FL81_9ACTN</name>
<dbReference type="InterPro" id="IPR027417">
    <property type="entry name" value="P-loop_NTPase"/>
</dbReference>
<keyword evidence="2" id="KW-1133">Transmembrane helix</keyword>
<feature type="compositionally biased region" description="Low complexity" evidence="1">
    <location>
        <begin position="768"/>
        <end position="781"/>
    </location>
</feature>
<feature type="compositionally biased region" description="Low complexity" evidence="1">
    <location>
        <begin position="608"/>
        <end position="626"/>
    </location>
</feature>
<evidence type="ECO:0000256" key="2">
    <source>
        <dbReference type="SAM" id="Phobius"/>
    </source>
</evidence>
<reference evidence="4" key="1">
    <citation type="journal article" date="2019" name="Int. J. Syst. Evol. Microbiol.">
        <title>The Global Catalogue of Microorganisms (GCM) 10K type strain sequencing project: providing services to taxonomists for standard genome sequencing and annotation.</title>
        <authorList>
            <consortium name="The Broad Institute Genomics Platform"/>
            <consortium name="The Broad Institute Genome Sequencing Center for Infectious Disease"/>
            <person name="Wu L."/>
            <person name="Ma J."/>
        </authorList>
    </citation>
    <scope>NUCLEOTIDE SEQUENCE [LARGE SCALE GENOMIC DNA]</scope>
    <source>
        <strain evidence="4">JCM 17137</strain>
    </source>
</reference>
<evidence type="ECO:0000313" key="3">
    <source>
        <dbReference type="EMBL" id="GAA3741604.1"/>
    </source>
</evidence>
<dbReference type="PANTHER" id="PTHR43384">
    <property type="entry name" value="SEPTUM SITE-DETERMINING PROTEIN MIND HOMOLOG, CHLOROPLASTIC-RELATED"/>
    <property type="match status" value="1"/>
</dbReference>
<dbReference type="RefSeq" id="WP_344970449.1">
    <property type="nucleotide sequence ID" value="NZ_BAABDD010000008.1"/>
</dbReference>
<feature type="compositionally biased region" description="Basic and acidic residues" evidence="1">
    <location>
        <begin position="648"/>
        <end position="657"/>
    </location>
</feature>
<feature type="compositionally biased region" description="Low complexity" evidence="1">
    <location>
        <begin position="924"/>
        <end position="966"/>
    </location>
</feature>
<feature type="compositionally biased region" description="Low complexity" evidence="1">
    <location>
        <begin position="172"/>
        <end position="183"/>
    </location>
</feature>
<feature type="compositionally biased region" description="Low complexity" evidence="1">
    <location>
        <begin position="567"/>
        <end position="583"/>
    </location>
</feature>
<keyword evidence="2" id="KW-0472">Membrane</keyword>
<feature type="compositionally biased region" description="Low complexity" evidence="1">
    <location>
        <begin position="846"/>
        <end position="866"/>
    </location>
</feature>
<feature type="compositionally biased region" description="Polar residues" evidence="1">
    <location>
        <begin position="1096"/>
        <end position="1115"/>
    </location>
</feature>
<sequence>MDLPTYTNIWRIEKRLYKLYDFRLPRPLPVVTFGVWLGVTVVWCVLMQLVGIPFAPPFGHVVWLVPPGVIAVLASRPVIEGKRLNELLLSQARYIAEPRVYTRLAPQHEPTEITVTARVWHRAFPARARQGHPATDTAETAREHGAPDRGEVEHEWNHEPFAQPLGSLMAAAEPPQPAQAAPEADPEPTTDAEQGPPALAPAALPTTDIDRTPLTSPSAEPRETAEEDPLVVRAASPSLEQAPAEATETAPDGDASPQPAPATAATAESAEPAPATQDSPPSSPAFAPHTEEEPLHVPGTWPYAEHDHHTPAPKQWRPVQSAQQPQQEQRRRPRSLGRRVLNYFGFALPKAPSKDTTSSDGAARHTPEPSRPKAPSRPDPPERHRAGDEPAAPALPAPSNEEPEETENAPWYTSLGVSSGETPWPLSSKAAYQRGDTQPMAPSAPDRTVARRRAEEIMAAPAPDNEQPSAVAPETAGWLPQPTAEETDPPTTQATDSAEATGETTAPAAADPSRPATQAAPPSENAPWNHEWARRRLRGRGQSAAIKRRLERERAHTPQPPERGHGLATPATAEEAQQQQEQALPRERPHAAPWELADPAPHRDGEPTAEIADTPETAAPTAEPATHGSAVAPEDIGDHPLAATASDTGEHTGRDSDSPEDTGLSPAPDTGLVQPGQQPDPLTEWFGPEAPETQRSTPHAPTSGADAPRDDTPRRGGSGLTERRKRLRRQSQPATPPYGQRSADAAAPSEPTDPPREQEPQPAPPAAEPAQPAEAAANSDPPAAPQPAPDEDRPTAFPGVAVPPPTADTASGLGETAPAPPKDRAAEPSRQAPEAAEPSPQPVDHAAPAAPLQSPAAPAGNAAGSPQPEPGISTPPADRDEREPAASEGTASTDPAESVAPAGAHDAHERPAQTGESTDSQALADTPPAAQQPSAAAPSDPWGSDAPAPTGDAAPQAQTAAASADAPEPPQFKPSLELDHSTGEHESFSDVSGPRSRRTLHDFEAAERAAFLARRGDAGTNDTADSPPPAHQQRSRAAGDAGPASSSPRGAAQTENTDEHTSAPAEPPAARSADRLSRGVRSGGDPHASPQRLAASDQSSSDESVFTRVANNASRMGQLFTPSEGAVPEDHTEASTEDRATPSAAPASSRPDQPSEPSQPTAQGPHEPDTPSQGAAVDKPGLQLDHGTGEQQLLAGAPGIATPPGDDNGTDTAVASADIAGTGHSTTPPGQPEHADTSTGGASGPAQPEAAPPPASNASPSPSGGTRGWRRLARVVTGGNAATPKTELPEGDLSRLRTPIEGSRRVVVLGCTGGAGQTMTALMLGHTLAAYRDGRVVAVDVNPGSGGLSRRIQAETPETLTSLLANTGGVHSYPGMRGFTSQTSSGLEVVTSLDDPYVQTLDDRDYAGLTGLLERFYEITLLDPAATGVARALPVVDSLVLVAPASADAQRAVAMTFEWLDGHGYGHLRSKAVVVVNGVSKRSLNDVDAAEHVARGRCRAIVRVPWDDHLAAARDVIDVDALRTTTRRAHAALGGVLVSGFATASDAARPSSEARR</sequence>
<feature type="compositionally biased region" description="Low complexity" evidence="1">
    <location>
        <begin position="315"/>
        <end position="327"/>
    </location>
</feature>
<feature type="compositionally biased region" description="Low complexity" evidence="1">
    <location>
        <begin position="828"/>
        <end position="838"/>
    </location>
</feature>
<feature type="region of interest" description="Disordered" evidence="1">
    <location>
        <begin position="172"/>
        <end position="1268"/>
    </location>
</feature>
<feature type="compositionally biased region" description="Basic and acidic residues" evidence="1">
    <location>
        <begin position="362"/>
        <end position="371"/>
    </location>
</feature>